<feature type="domain" description="RNase H type-1" evidence="11">
    <location>
        <begin position="1"/>
        <end position="179"/>
    </location>
</feature>
<dbReference type="PANTHER" id="PTHR10642:SF26">
    <property type="entry name" value="RIBONUCLEASE H1"/>
    <property type="match status" value="1"/>
</dbReference>
<dbReference type="GO" id="GO:0043137">
    <property type="term" value="P:DNA replication, removal of RNA primer"/>
    <property type="evidence" value="ECO:0007669"/>
    <property type="project" value="TreeGrafter"/>
</dbReference>
<dbReference type="EMBL" id="KU521356">
    <property type="protein sequence ID" value="ANM44949.1"/>
    <property type="molecule type" value="Genomic_DNA"/>
</dbReference>
<evidence type="ECO:0000313" key="12">
    <source>
        <dbReference type="EMBL" id="ANM44949.1"/>
    </source>
</evidence>
<evidence type="ECO:0000256" key="4">
    <source>
        <dbReference type="ARBA" id="ARBA00011245"/>
    </source>
</evidence>
<evidence type="ECO:0000256" key="9">
    <source>
        <dbReference type="ARBA" id="ARBA00022801"/>
    </source>
</evidence>
<comment type="catalytic activity">
    <reaction evidence="1">
        <text>Endonucleolytic cleavage to 5'-phosphomonoester.</text>
        <dbReference type="EC" id="3.1.26.4"/>
    </reaction>
</comment>
<evidence type="ECO:0000256" key="7">
    <source>
        <dbReference type="ARBA" id="ARBA00022723"/>
    </source>
</evidence>
<name>A0A192Y4X2_9CAUD</name>
<dbReference type="CDD" id="cd09278">
    <property type="entry name" value="RNase_HI_prokaryote_like"/>
    <property type="match status" value="1"/>
</dbReference>
<evidence type="ECO:0000256" key="6">
    <source>
        <dbReference type="ARBA" id="ARBA00022722"/>
    </source>
</evidence>
<evidence type="ECO:0000256" key="5">
    <source>
        <dbReference type="ARBA" id="ARBA00012180"/>
    </source>
</evidence>
<sequence length="482" mass="53678">MSDGMVLYTDGSFRQGKAGWGIHGYTYENVAMKSKAATKQQPTAKGYLDVGADETCTVLNYIDAFGSVTNNPTNNTGELTAAIEAFKIAHEADAPRLTMLMDSEYVRKGMTAYLPKWIKSNWIKSDGTPVANQDLWKQMVELKAKWEETNKPLSIQWVRGHNGDIGNEKADANAKLGSGQNNDKPVMVSVKGEEINKLKKQVVNPLILESRLLFAINSGEEPDGFYYTYNLGRMHNYGHKPKDTAKDKLAKADLILGRRISEATFSVYKANEPDEYLQLLINMHTEALGTENPELGIINLANAYRATIRQKIESMGLPALVVWKDINVLSTPTDELISRTLNPPRMANDAVATFNVMRSRLEDYLAGKLGESVGIIDITEHFFEEVAKGKKVGYQLLKTITSNTGFVEVPITFKDRKIKLKLVLNIDIPSRNQLARIGANKVKMEILVVAEGPYSYSYSIVFVTDDGSAIYQSPYTQFILPK</sequence>
<evidence type="ECO:0000313" key="13">
    <source>
        <dbReference type="Proteomes" id="UP000224336"/>
    </source>
</evidence>
<accession>A0A192Y4X2</accession>
<dbReference type="Gene3D" id="3.30.420.10">
    <property type="entry name" value="Ribonuclease H-like superfamily/Ribonuclease H"/>
    <property type="match status" value="1"/>
</dbReference>
<dbReference type="InterPro" id="IPR012337">
    <property type="entry name" value="RNaseH-like_sf"/>
</dbReference>
<dbReference type="PANTHER" id="PTHR10642">
    <property type="entry name" value="RIBONUCLEASE H1"/>
    <property type="match status" value="1"/>
</dbReference>
<dbReference type="EC" id="3.1.26.4" evidence="5"/>
<keyword evidence="7" id="KW-0479">Metal-binding</keyword>
<keyword evidence="9" id="KW-0378">Hydrolase</keyword>
<keyword evidence="10" id="KW-0460">Magnesium</keyword>
<organism evidence="12 13">
    <name type="scientific">Pseudomonas phage KTN4</name>
    <dbReference type="NCBI Taxonomy" id="1862701"/>
    <lineage>
        <taxon>Viruses</taxon>
        <taxon>Duplodnaviria</taxon>
        <taxon>Heunggongvirae</taxon>
        <taxon>Uroviricota</taxon>
        <taxon>Caudoviricetes</taxon>
        <taxon>Chimalliviridae</taxon>
        <taxon>Phikzvirus</taxon>
        <taxon>Phikzvirus phiKZ</taxon>
    </lineage>
</organism>
<dbReference type="InterPro" id="IPR002156">
    <property type="entry name" value="RNaseH_domain"/>
</dbReference>
<evidence type="ECO:0000256" key="10">
    <source>
        <dbReference type="ARBA" id="ARBA00022842"/>
    </source>
</evidence>
<evidence type="ECO:0000256" key="2">
    <source>
        <dbReference type="ARBA" id="ARBA00001946"/>
    </source>
</evidence>
<proteinExistence type="inferred from homology"/>
<comment type="cofactor">
    <cofactor evidence="2">
        <name>Mg(2+)</name>
        <dbReference type="ChEBI" id="CHEBI:18420"/>
    </cofactor>
</comment>
<evidence type="ECO:0000256" key="8">
    <source>
        <dbReference type="ARBA" id="ARBA00022759"/>
    </source>
</evidence>
<keyword evidence="8" id="KW-0255">Endonuclease</keyword>
<keyword evidence="6" id="KW-0540">Nuclease</keyword>
<evidence type="ECO:0000256" key="3">
    <source>
        <dbReference type="ARBA" id="ARBA00005300"/>
    </source>
</evidence>
<dbReference type="InterPro" id="IPR036397">
    <property type="entry name" value="RNaseH_sf"/>
</dbReference>
<protein>
    <recommendedName>
        <fullName evidence="5">ribonuclease H</fullName>
        <ecNumber evidence="5">3.1.26.4</ecNumber>
    </recommendedName>
</protein>
<reference evidence="12 13" key="1">
    <citation type="journal article" date="2016" name="Sci. Rep.">
        <title>A proposed integrated approach for the preclinical evaluation of phage therapy in Pseudomonas infections.</title>
        <authorList>
            <person name="Danis-Wlodarczyk K."/>
            <person name="Vandenheuvel D."/>
            <person name="Jang H.B."/>
            <person name="Briers Y."/>
            <person name="Olszak T."/>
            <person name="Arabski M."/>
            <person name="Wasik S."/>
            <person name="Drabik M."/>
            <person name="Higgins G."/>
            <person name="Tyrrell J."/>
            <person name="Harvey B.J."/>
            <person name="Noben J.P."/>
            <person name="Lavigne R."/>
            <person name="Drulis-Kawa Z."/>
        </authorList>
    </citation>
    <scope>NUCLEOTIDE SEQUENCE [LARGE SCALE GENOMIC DNA]</scope>
</reference>
<gene>
    <name evidence="12" type="ORF">KTN4_191</name>
</gene>
<evidence type="ECO:0000259" key="11">
    <source>
        <dbReference type="PROSITE" id="PS50879"/>
    </source>
</evidence>
<dbReference type="GO" id="GO:0003676">
    <property type="term" value="F:nucleic acid binding"/>
    <property type="evidence" value="ECO:0007669"/>
    <property type="project" value="InterPro"/>
</dbReference>
<dbReference type="GO" id="GO:0004523">
    <property type="term" value="F:RNA-DNA hybrid ribonuclease activity"/>
    <property type="evidence" value="ECO:0007669"/>
    <property type="project" value="UniProtKB-EC"/>
</dbReference>
<dbReference type="GO" id="GO:0046872">
    <property type="term" value="F:metal ion binding"/>
    <property type="evidence" value="ECO:0007669"/>
    <property type="project" value="UniProtKB-KW"/>
</dbReference>
<evidence type="ECO:0000256" key="1">
    <source>
        <dbReference type="ARBA" id="ARBA00000077"/>
    </source>
</evidence>
<dbReference type="Proteomes" id="UP000224336">
    <property type="component" value="Segment"/>
</dbReference>
<dbReference type="PROSITE" id="PS50879">
    <property type="entry name" value="RNASE_H_1"/>
    <property type="match status" value="1"/>
</dbReference>
<dbReference type="InterPro" id="IPR022892">
    <property type="entry name" value="RNaseHI"/>
</dbReference>
<dbReference type="Pfam" id="PF00075">
    <property type="entry name" value="RNase_H"/>
    <property type="match status" value="1"/>
</dbReference>
<dbReference type="SUPFAM" id="SSF53098">
    <property type="entry name" value="Ribonuclease H-like"/>
    <property type="match status" value="1"/>
</dbReference>
<comment type="subunit">
    <text evidence="4">Monomer.</text>
</comment>
<comment type="similarity">
    <text evidence="3">Belongs to the RNase H family.</text>
</comment>
<dbReference type="InterPro" id="IPR050092">
    <property type="entry name" value="RNase_H"/>
</dbReference>